<dbReference type="KEGG" id="dpx:DAPPUDRAFT_262494"/>
<dbReference type="Proteomes" id="UP000000305">
    <property type="component" value="Unassembled WGS sequence"/>
</dbReference>
<dbReference type="AlphaFoldDB" id="E9HN39"/>
<keyword evidence="3" id="KW-1185">Reference proteome</keyword>
<protein>
    <submittedName>
        <fullName evidence="2">Uncharacterized protein</fullName>
    </submittedName>
</protein>
<dbReference type="HOGENOM" id="CLU_2040397_0_0_1"/>
<dbReference type="EMBL" id="GL732692">
    <property type="protein sequence ID" value="EFX66858.1"/>
    <property type="molecule type" value="Genomic_DNA"/>
</dbReference>
<dbReference type="InParanoid" id="E9HN39"/>
<organism evidence="2 3">
    <name type="scientific">Daphnia pulex</name>
    <name type="common">Water flea</name>
    <dbReference type="NCBI Taxonomy" id="6669"/>
    <lineage>
        <taxon>Eukaryota</taxon>
        <taxon>Metazoa</taxon>
        <taxon>Ecdysozoa</taxon>
        <taxon>Arthropoda</taxon>
        <taxon>Crustacea</taxon>
        <taxon>Branchiopoda</taxon>
        <taxon>Diplostraca</taxon>
        <taxon>Cladocera</taxon>
        <taxon>Anomopoda</taxon>
        <taxon>Daphniidae</taxon>
        <taxon>Daphnia</taxon>
    </lineage>
</organism>
<reference evidence="2 3" key="1">
    <citation type="journal article" date="2011" name="Science">
        <title>The ecoresponsive genome of Daphnia pulex.</title>
        <authorList>
            <person name="Colbourne J.K."/>
            <person name="Pfrender M.E."/>
            <person name="Gilbert D."/>
            <person name="Thomas W.K."/>
            <person name="Tucker A."/>
            <person name="Oakley T.H."/>
            <person name="Tokishita S."/>
            <person name="Aerts A."/>
            <person name="Arnold G.J."/>
            <person name="Basu M.K."/>
            <person name="Bauer D.J."/>
            <person name="Caceres C.E."/>
            <person name="Carmel L."/>
            <person name="Casola C."/>
            <person name="Choi J.H."/>
            <person name="Detter J.C."/>
            <person name="Dong Q."/>
            <person name="Dusheyko S."/>
            <person name="Eads B.D."/>
            <person name="Frohlich T."/>
            <person name="Geiler-Samerotte K.A."/>
            <person name="Gerlach D."/>
            <person name="Hatcher P."/>
            <person name="Jogdeo S."/>
            <person name="Krijgsveld J."/>
            <person name="Kriventseva E.V."/>
            <person name="Kultz D."/>
            <person name="Laforsch C."/>
            <person name="Lindquist E."/>
            <person name="Lopez J."/>
            <person name="Manak J.R."/>
            <person name="Muller J."/>
            <person name="Pangilinan J."/>
            <person name="Patwardhan R.P."/>
            <person name="Pitluck S."/>
            <person name="Pritham E.J."/>
            <person name="Rechtsteiner A."/>
            <person name="Rho M."/>
            <person name="Rogozin I.B."/>
            <person name="Sakarya O."/>
            <person name="Salamov A."/>
            <person name="Schaack S."/>
            <person name="Shapiro H."/>
            <person name="Shiga Y."/>
            <person name="Skalitzky C."/>
            <person name="Smith Z."/>
            <person name="Souvorov A."/>
            <person name="Sung W."/>
            <person name="Tang Z."/>
            <person name="Tsuchiya D."/>
            <person name="Tu H."/>
            <person name="Vos H."/>
            <person name="Wang M."/>
            <person name="Wolf Y.I."/>
            <person name="Yamagata H."/>
            <person name="Yamada T."/>
            <person name="Ye Y."/>
            <person name="Shaw J.R."/>
            <person name="Andrews J."/>
            <person name="Crease T.J."/>
            <person name="Tang H."/>
            <person name="Lucas S.M."/>
            <person name="Robertson H.M."/>
            <person name="Bork P."/>
            <person name="Koonin E.V."/>
            <person name="Zdobnov E.M."/>
            <person name="Grigoriev I.V."/>
            <person name="Lynch M."/>
            <person name="Boore J.L."/>
        </authorList>
    </citation>
    <scope>NUCLEOTIDE SEQUENCE [LARGE SCALE GENOMIC DNA]</scope>
</reference>
<evidence type="ECO:0000313" key="3">
    <source>
        <dbReference type="Proteomes" id="UP000000305"/>
    </source>
</evidence>
<evidence type="ECO:0000313" key="2">
    <source>
        <dbReference type="EMBL" id="EFX66858.1"/>
    </source>
</evidence>
<name>E9HN39_DAPPU</name>
<evidence type="ECO:0000256" key="1">
    <source>
        <dbReference type="SAM" id="MobiDB-lite"/>
    </source>
</evidence>
<feature type="region of interest" description="Disordered" evidence="1">
    <location>
        <begin position="97"/>
        <end position="121"/>
    </location>
</feature>
<sequence length="121" mass="13555">MVESLWHQPRLPLAYNPDSSVLEKQKPIGSQWSLVIGKYKQGCITSSSYSKNSSHEYRFNCVVIHNGWRFAEHGVVGCLGWGPDRETLLNISAQIEAEAEAEPEPNGVKEAGRPNMEINQM</sequence>
<proteinExistence type="predicted"/>
<gene>
    <name evidence="2" type="ORF">DAPPUDRAFT_262494</name>
</gene>
<accession>E9HN39</accession>